<evidence type="ECO:0000256" key="1">
    <source>
        <dbReference type="SAM" id="MobiDB-lite"/>
    </source>
</evidence>
<dbReference type="EMBL" id="JAFIRR010000148">
    <property type="protein sequence ID" value="MCO6418711.1"/>
    <property type="molecule type" value="Genomic_DNA"/>
</dbReference>
<comment type="caution">
    <text evidence="5">The sequence shown here is derived from an EMBL/GenBank/DDBJ whole genome shotgun (WGS) entry which is preliminary data.</text>
</comment>
<dbReference type="Gene3D" id="3.10.20.310">
    <property type="entry name" value="membrane protein fhac"/>
    <property type="match status" value="1"/>
</dbReference>
<protein>
    <submittedName>
        <fullName evidence="5">BamA/TamA family outer membrane protein</fullName>
    </submittedName>
</protein>
<dbReference type="Proteomes" id="UP001523392">
    <property type="component" value="Unassembled WGS sequence"/>
</dbReference>
<dbReference type="Pfam" id="PF03865">
    <property type="entry name" value="ShlB"/>
    <property type="match status" value="1"/>
</dbReference>
<accession>A0ABT1D9Y0</accession>
<keyword evidence="2" id="KW-0732">Signal</keyword>
<evidence type="ECO:0000256" key="2">
    <source>
        <dbReference type="SAM" id="SignalP"/>
    </source>
</evidence>
<evidence type="ECO:0000259" key="3">
    <source>
        <dbReference type="Pfam" id="PF03865"/>
    </source>
</evidence>
<evidence type="ECO:0000313" key="5">
    <source>
        <dbReference type="EMBL" id="MCO6418711.1"/>
    </source>
</evidence>
<dbReference type="InterPro" id="IPR051544">
    <property type="entry name" value="TPS_OM_transporter"/>
</dbReference>
<name>A0ABT1D9Y0_9PROT</name>
<organism evidence="5 6">
    <name type="scientific">Siccirubricoccus soli</name>
    <dbReference type="NCBI Taxonomy" id="2899147"/>
    <lineage>
        <taxon>Bacteria</taxon>
        <taxon>Pseudomonadati</taxon>
        <taxon>Pseudomonadota</taxon>
        <taxon>Alphaproteobacteria</taxon>
        <taxon>Acetobacterales</taxon>
        <taxon>Roseomonadaceae</taxon>
        <taxon>Siccirubricoccus</taxon>
    </lineage>
</organism>
<feature type="region of interest" description="Disordered" evidence="1">
    <location>
        <begin position="25"/>
        <end position="62"/>
    </location>
</feature>
<dbReference type="RefSeq" id="WP_252955339.1">
    <property type="nucleotide sequence ID" value="NZ_JAFIRR010000148.1"/>
</dbReference>
<keyword evidence="6" id="KW-1185">Reference proteome</keyword>
<sequence length="583" mass="62993">MRGKRLALLVSCALPAMALAQQASAQPAPPPLRNPVDLAAPPATPRLAPSVEGPPLRRQEGPGAAVELHIGTVRITGNEAIEETQLAPAIAGLADSTVPLARIEESRLGILRAYRDRGFPFAAVNAGVTRRPDSNLVDLTFAVTEGFIAEVKLEGDAENIGPAGTQVLRFLNRLIGVRPVSTAAVERALLLASDIPGLTVRGTLRPLQTEPGALQLVAQVERKAVSGYVNIDNRGYRLVGPWQGLFVAGVNSLTSFGERTELSFFGAPNSTQWFAQASVETFLGGSGLRMRLYAGTGETRPSGSLREIGYFGRTTVGGVGLTYPIVRSRPFNLYAVGNFDFFESEVETGTSGRTRASRDAIRILRAGLDAQLLESWLPWFPAATTFGSIRLHQGVTGLGATRNGYPLSGRSGGEDFGFRKLTGEIQRTQPLFSPFEGSLLSVQALFSGQYSDDVLPQAEKYYVGGNRLGRGYYAGQITGDKAWGLALELQFDLGFELPITPALGNNRFAPQFYIFRDIARTVENRRDDPNRRIASWGGGVRLLISDAVQFDLEGVHRDVRRPDGAAADALHETSLIFRTLVRF</sequence>
<dbReference type="InterPro" id="IPR010827">
    <property type="entry name" value="BamA/TamA_POTRA"/>
</dbReference>
<feature type="compositionally biased region" description="Low complexity" evidence="1">
    <location>
        <begin position="38"/>
        <end position="49"/>
    </location>
</feature>
<feature type="signal peptide" evidence="2">
    <location>
        <begin position="1"/>
        <end position="25"/>
    </location>
</feature>
<feature type="domain" description="POTRA" evidence="4">
    <location>
        <begin position="69"/>
        <end position="146"/>
    </location>
</feature>
<dbReference type="Pfam" id="PF07244">
    <property type="entry name" value="POTRA"/>
    <property type="match status" value="1"/>
</dbReference>
<proteinExistence type="predicted"/>
<dbReference type="PANTHER" id="PTHR34597">
    <property type="entry name" value="SLR1661 PROTEIN"/>
    <property type="match status" value="1"/>
</dbReference>
<feature type="domain" description="Haemolysin activator HlyB C-terminal" evidence="3">
    <location>
        <begin position="376"/>
        <end position="542"/>
    </location>
</feature>
<evidence type="ECO:0000259" key="4">
    <source>
        <dbReference type="Pfam" id="PF07244"/>
    </source>
</evidence>
<dbReference type="PANTHER" id="PTHR34597:SF6">
    <property type="entry name" value="BLR6126 PROTEIN"/>
    <property type="match status" value="1"/>
</dbReference>
<dbReference type="InterPro" id="IPR005565">
    <property type="entry name" value="Hemolysn_activator_HlyB_C"/>
</dbReference>
<reference evidence="5 6" key="1">
    <citation type="submission" date="2021-12" db="EMBL/GenBank/DDBJ databases">
        <title>Siccirubricoccus leaddurans sp. nov., a high concentration Zn2+ tolerance bacterium.</title>
        <authorList>
            <person name="Cao Y."/>
        </authorList>
    </citation>
    <scope>NUCLEOTIDE SEQUENCE [LARGE SCALE GENOMIC DNA]</scope>
    <source>
        <strain evidence="5 6">KC 17139</strain>
    </source>
</reference>
<feature type="chain" id="PRO_5047371519" evidence="2">
    <location>
        <begin position="26"/>
        <end position="583"/>
    </location>
</feature>
<evidence type="ECO:0000313" key="6">
    <source>
        <dbReference type="Proteomes" id="UP001523392"/>
    </source>
</evidence>
<gene>
    <name evidence="5" type="ORF">JYK14_21490</name>
</gene>
<dbReference type="Gene3D" id="2.40.160.50">
    <property type="entry name" value="membrane protein fhac: a member of the omp85/tpsb transporter family"/>
    <property type="match status" value="1"/>
</dbReference>